<keyword evidence="3" id="KW-1185">Reference proteome</keyword>
<proteinExistence type="predicted"/>
<name>A0A0L0D8K6_THETB</name>
<dbReference type="Gene3D" id="3.20.20.80">
    <property type="entry name" value="Glycosidases"/>
    <property type="match status" value="1"/>
</dbReference>
<accession>A0A0L0D8K6</accession>
<protein>
    <submittedName>
        <fullName evidence="2">Uncharacterized protein</fullName>
    </submittedName>
</protein>
<dbReference type="OrthoDB" id="10587303at2759"/>
<feature type="signal peptide" evidence="1">
    <location>
        <begin position="1"/>
        <end position="26"/>
    </location>
</feature>
<keyword evidence="1" id="KW-0732">Signal</keyword>
<evidence type="ECO:0000313" key="2">
    <source>
        <dbReference type="EMBL" id="KNC48416.1"/>
    </source>
</evidence>
<dbReference type="SUPFAM" id="SSF51445">
    <property type="entry name" value="(Trans)glycosidases"/>
    <property type="match status" value="1"/>
</dbReference>
<dbReference type="InterPro" id="IPR017853">
    <property type="entry name" value="GH"/>
</dbReference>
<dbReference type="OMA" id="ASWAYIE"/>
<dbReference type="Proteomes" id="UP000054408">
    <property type="component" value="Unassembled WGS sequence"/>
</dbReference>
<organism evidence="2 3">
    <name type="scientific">Thecamonas trahens ATCC 50062</name>
    <dbReference type="NCBI Taxonomy" id="461836"/>
    <lineage>
        <taxon>Eukaryota</taxon>
        <taxon>Apusozoa</taxon>
        <taxon>Apusomonadida</taxon>
        <taxon>Apusomonadidae</taxon>
        <taxon>Thecamonas</taxon>
    </lineage>
</organism>
<dbReference type="EMBL" id="GL349451">
    <property type="protein sequence ID" value="KNC48416.1"/>
    <property type="molecule type" value="Genomic_DNA"/>
</dbReference>
<evidence type="ECO:0000313" key="3">
    <source>
        <dbReference type="Proteomes" id="UP000054408"/>
    </source>
</evidence>
<dbReference type="AlphaFoldDB" id="A0A0L0D8K6"/>
<feature type="chain" id="PRO_5005537355" evidence="1">
    <location>
        <begin position="27"/>
        <end position="465"/>
    </location>
</feature>
<dbReference type="GeneID" id="25564384"/>
<dbReference type="RefSeq" id="XP_013758534.1">
    <property type="nucleotide sequence ID" value="XM_013903080.1"/>
</dbReference>
<reference evidence="2 3" key="1">
    <citation type="submission" date="2010-05" db="EMBL/GenBank/DDBJ databases">
        <title>The Genome Sequence of Thecamonas trahens ATCC 50062.</title>
        <authorList>
            <consortium name="The Broad Institute Genome Sequencing Platform"/>
            <person name="Russ C."/>
            <person name="Cuomo C."/>
            <person name="Shea T."/>
            <person name="Young S.K."/>
            <person name="Zeng Q."/>
            <person name="Koehrsen M."/>
            <person name="Haas B."/>
            <person name="Borodovsky M."/>
            <person name="Guigo R."/>
            <person name="Alvarado L."/>
            <person name="Berlin A."/>
            <person name="Bochicchio J."/>
            <person name="Borenstein D."/>
            <person name="Chapman S."/>
            <person name="Chen Z."/>
            <person name="Freedman E."/>
            <person name="Gellesch M."/>
            <person name="Goldberg J."/>
            <person name="Griggs A."/>
            <person name="Gujja S."/>
            <person name="Heilman E."/>
            <person name="Heiman D."/>
            <person name="Hepburn T."/>
            <person name="Howarth C."/>
            <person name="Jen D."/>
            <person name="Larson L."/>
            <person name="Mehta T."/>
            <person name="Park D."/>
            <person name="Pearson M."/>
            <person name="Roberts A."/>
            <person name="Saif S."/>
            <person name="Shenoy N."/>
            <person name="Sisk P."/>
            <person name="Stolte C."/>
            <person name="Sykes S."/>
            <person name="Thomson T."/>
            <person name="Walk T."/>
            <person name="White J."/>
            <person name="Yandava C."/>
            <person name="Burger G."/>
            <person name="Gray M.W."/>
            <person name="Holland P.W.H."/>
            <person name="King N."/>
            <person name="Lang F.B.F."/>
            <person name="Roger A.J."/>
            <person name="Ruiz-Trillo I."/>
            <person name="Lander E."/>
            <person name="Nusbaum C."/>
        </authorList>
    </citation>
    <scope>NUCLEOTIDE SEQUENCE [LARGE SCALE GENOMIC DNA]</scope>
    <source>
        <strain evidence="2 3">ATCC 50062</strain>
    </source>
</reference>
<gene>
    <name evidence="2" type="ORF">AMSG_04865</name>
</gene>
<sequence length="465" mass="48990">MFLHRRAMTMLVAVVLVAATTTTTCAAPAPPPSGVFPLVGGSTRHAASDYAALKAMGANGGRVYASWAYIEQNVTKSLNTSLTLADVVARPELADAWAASPNVVWTEVDGRVADMAAAVPHVVLQVGGGATNSLPHYGADDIADPNVIGAEVYLAYMYMTSFACAKRYVASGVHLYQIENELNEAYLASIAGQRRRQVLGSLWRDWDFLTRLLGTLKAAVVAGHAAGAAELGEAARTALSPPMVTQNVHTDVAKWVHTVLDLKGFYTDAIAAWAPMLDWVSMDAYPNMVVATPCLASVVGERVKAARSVLATIGQADKPVMIMETGYPVCGAGCNASTTFPAAANYTQANQASCVAATVDAVFANGGLGFFFFTISATPGIVPPPGGYTAEDVSALNMIAALYENHEDPVVLLEWIFGKGHVKYLESKRFADMIGGIASALGALDADGHPRPVVDALRAAYAKHR</sequence>
<evidence type="ECO:0000256" key="1">
    <source>
        <dbReference type="SAM" id="SignalP"/>
    </source>
</evidence>